<name>A0A3B7RB64_9BACT</name>
<proteinExistence type="predicted"/>
<evidence type="ECO:0000313" key="3">
    <source>
        <dbReference type="EMBL" id="AYA38241.1"/>
    </source>
</evidence>
<evidence type="ECO:0000256" key="1">
    <source>
        <dbReference type="SAM" id="MobiDB-lite"/>
    </source>
</evidence>
<dbReference type="KEGG" id="hyh:D3Y59_15055"/>
<feature type="region of interest" description="Disordered" evidence="1">
    <location>
        <begin position="47"/>
        <end position="69"/>
    </location>
</feature>
<dbReference type="AlphaFoldDB" id="A0A3B7RB64"/>
<accession>A0A3B7RB64</accession>
<evidence type="ECO:0000256" key="2">
    <source>
        <dbReference type="SAM" id="Phobius"/>
    </source>
</evidence>
<sequence>MFINFLLITFLVAMVLRLVLPALLRWALSAFVKRQMRKGGLVFGPNGNPFAAPPPSGGPSHSGANGQVRVDYVPPTAKRQPDTNFRGGEYVEFEEVK</sequence>
<dbReference type="OrthoDB" id="840298at2"/>
<evidence type="ECO:0000313" key="4">
    <source>
        <dbReference type="Proteomes" id="UP000262802"/>
    </source>
</evidence>
<organism evidence="3 4">
    <name type="scientific">Hymenobacter oligotrophus</name>
    <dbReference type="NCBI Taxonomy" id="2319843"/>
    <lineage>
        <taxon>Bacteria</taxon>
        <taxon>Pseudomonadati</taxon>
        <taxon>Bacteroidota</taxon>
        <taxon>Cytophagia</taxon>
        <taxon>Cytophagales</taxon>
        <taxon>Hymenobacteraceae</taxon>
        <taxon>Hymenobacter</taxon>
    </lineage>
</organism>
<keyword evidence="2" id="KW-1133">Transmembrane helix</keyword>
<dbReference type="Proteomes" id="UP000262802">
    <property type="component" value="Chromosome"/>
</dbReference>
<feature type="transmembrane region" description="Helical" evidence="2">
    <location>
        <begin position="6"/>
        <end position="28"/>
    </location>
</feature>
<dbReference type="EMBL" id="CP032317">
    <property type="protein sequence ID" value="AYA38241.1"/>
    <property type="molecule type" value="Genomic_DNA"/>
</dbReference>
<gene>
    <name evidence="3" type="ORF">D3Y59_15055</name>
</gene>
<protein>
    <submittedName>
        <fullName evidence="3">DUF4834 domain-containing protein</fullName>
    </submittedName>
</protein>
<keyword evidence="2" id="KW-0812">Transmembrane</keyword>
<dbReference type="RefSeq" id="WP_119445791.1">
    <property type="nucleotide sequence ID" value="NZ_CP032317.1"/>
</dbReference>
<keyword evidence="2" id="KW-0472">Membrane</keyword>
<keyword evidence="4" id="KW-1185">Reference proteome</keyword>
<reference evidence="3 4" key="1">
    <citation type="submission" date="2018-09" db="EMBL/GenBank/DDBJ databases">
        <title>Hymenobacter medium sp. nov., isolated from R2A medium.</title>
        <authorList>
            <person name="Yingchao G."/>
        </authorList>
    </citation>
    <scope>NUCLEOTIDE SEQUENCE [LARGE SCALE GENOMIC DNA]</scope>
    <source>
        <strain evidence="4">sh-6</strain>
    </source>
</reference>